<dbReference type="RefSeq" id="WP_068717028.1">
    <property type="nucleotide sequence ID" value="NZ_LWDV01000008.1"/>
</dbReference>
<dbReference type="InterPro" id="IPR050832">
    <property type="entry name" value="Bact_Acetyltransf"/>
</dbReference>
<dbReference type="Proteomes" id="UP000093514">
    <property type="component" value="Unassembled WGS sequence"/>
</dbReference>
<dbReference type="PROSITE" id="PS51186">
    <property type="entry name" value="GNAT"/>
    <property type="match status" value="1"/>
</dbReference>
<proteinExistence type="predicted"/>
<reference evidence="5" key="1">
    <citation type="submission" date="2016-07" db="EMBL/GenBank/DDBJ databases">
        <authorList>
            <person name="Florea S."/>
            <person name="Webb J.S."/>
            <person name="Jaromczyk J."/>
            <person name="Schardl C.L."/>
        </authorList>
    </citation>
    <scope>NUCLEOTIDE SEQUENCE [LARGE SCALE GENOMIC DNA]</scope>
    <source>
        <strain evidence="5">Z6</strain>
    </source>
</reference>
<dbReference type="Pfam" id="PF00583">
    <property type="entry name" value="Acetyltransf_1"/>
    <property type="match status" value="1"/>
</dbReference>
<gene>
    <name evidence="4" type="ORF">U472_07455</name>
</gene>
<comment type="caution">
    <text evidence="4">The sequence shown here is derived from an EMBL/GenBank/DDBJ whole genome shotgun (WGS) entry which is preliminary data.</text>
</comment>
<dbReference type="CDD" id="cd04301">
    <property type="entry name" value="NAT_SF"/>
    <property type="match status" value="1"/>
</dbReference>
<dbReference type="AlphaFoldDB" id="A0A1C0AAK5"/>
<evidence type="ECO:0000256" key="1">
    <source>
        <dbReference type="ARBA" id="ARBA00022679"/>
    </source>
</evidence>
<keyword evidence="2" id="KW-0012">Acyltransferase</keyword>
<sequence length="155" mass="18015">MEIIIKKADLADSQLVYNLTKTAFKAYADPSLFPTTPALLESKEDIIRDIEEKDVLIAYLNNNAVGTVRYYGQDEDFYLIRLGVLPEYRGYEIGKELILEVEERVRAKGGRRIILYSPNRLTNLIEFYKRLGYQVIKLIEDDNYIRAKLAKIIDF</sequence>
<reference evidence="4 5" key="2">
    <citation type="submission" date="2016-08" db="EMBL/GenBank/DDBJ databases">
        <title>Orenia metallireducens sp. nov. strain Z6, a Novel Metal-reducing Firmicute from the Deep Subsurface.</title>
        <authorList>
            <person name="Maxim B.I."/>
            <person name="Kenneth K."/>
            <person name="Flynn T.M."/>
            <person name="Oloughlin E.J."/>
            <person name="Locke R.A."/>
            <person name="Weber J.R."/>
            <person name="Egan S.M."/>
            <person name="Mackie R.I."/>
            <person name="Cann I.K."/>
        </authorList>
    </citation>
    <scope>NUCLEOTIDE SEQUENCE [LARGE SCALE GENOMIC DNA]</scope>
    <source>
        <strain evidence="4 5">Z6</strain>
    </source>
</reference>
<dbReference type="Gene3D" id="3.40.630.30">
    <property type="match status" value="1"/>
</dbReference>
<dbReference type="OrthoDB" id="2111574at2"/>
<evidence type="ECO:0000313" key="4">
    <source>
        <dbReference type="EMBL" id="OCL27293.1"/>
    </source>
</evidence>
<name>A0A1C0AAK5_9FIRM</name>
<evidence type="ECO:0000313" key="5">
    <source>
        <dbReference type="Proteomes" id="UP000093514"/>
    </source>
</evidence>
<protein>
    <submittedName>
        <fullName evidence="4">GCN5 family acetyltransferase</fullName>
    </submittedName>
</protein>
<feature type="domain" description="N-acetyltransferase" evidence="3">
    <location>
        <begin position="3"/>
        <end position="155"/>
    </location>
</feature>
<dbReference type="GO" id="GO:0016747">
    <property type="term" value="F:acyltransferase activity, transferring groups other than amino-acyl groups"/>
    <property type="evidence" value="ECO:0007669"/>
    <property type="project" value="InterPro"/>
</dbReference>
<dbReference type="SUPFAM" id="SSF55729">
    <property type="entry name" value="Acyl-CoA N-acyltransferases (Nat)"/>
    <property type="match status" value="1"/>
</dbReference>
<dbReference type="PANTHER" id="PTHR43877">
    <property type="entry name" value="AMINOALKYLPHOSPHONATE N-ACETYLTRANSFERASE-RELATED-RELATED"/>
    <property type="match status" value="1"/>
</dbReference>
<organism evidence="4 5">
    <name type="scientific">Orenia metallireducens</name>
    <dbReference type="NCBI Taxonomy" id="1413210"/>
    <lineage>
        <taxon>Bacteria</taxon>
        <taxon>Bacillati</taxon>
        <taxon>Bacillota</taxon>
        <taxon>Clostridia</taxon>
        <taxon>Halanaerobiales</taxon>
        <taxon>Halobacteroidaceae</taxon>
        <taxon>Orenia</taxon>
    </lineage>
</organism>
<evidence type="ECO:0000259" key="3">
    <source>
        <dbReference type="PROSITE" id="PS51186"/>
    </source>
</evidence>
<accession>A0A1C0AAK5</accession>
<dbReference type="EMBL" id="LWDV01000008">
    <property type="protein sequence ID" value="OCL27293.1"/>
    <property type="molecule type" value="Genomic_DNA"/>
</dbReference>
<dbReference type="InterPro" id="IPR000182">
    <property type="entry name" value="GNAT_dom"/>
</dbReference>
<keyword evidence="1 4" id="KW-0808">Transferase</keyword>
<keyword evidence="5" id="KW-1185">Reference proteome</keyword>
<evidence type="ECO:0000256" key="2">
    <source>
        <dbReference type="ARBA" id="ARBA00023315"/>
    </source>
</evidence>
<dbReference type="InterPro" id="IPR016181">
    <property type="entry name" value="Acyl_CoA_acyltransferase"/>
</dbReference>